<dbReference type="RefSeq" id="XP_071036179.1">
    <property type="nucleotide sequence ID" value="XM_071180078.1"/>
</dbReference>
<dbReference type="EMBL" id="IAAA01014872">
    <property type="protein sequence ID" value="LAA04052.1"/>
    <property type="molecule type" value="mRNA"/>
</dbReference>
<dbReference type="PANTHER" id="PTHR16231:SF2">
    <property type="entry name" value="COMM DOMAIN-CONTAINING PROTEIN 7"/>
    <property type="match status" value="1"/>
</dbReference>
<evidence type="ECO:0000313" key="2">
    <source>
        <dbReference type="EMBL" id="LAA04052.1"/>
    </source>
</evidence>
<dbReference type="AlphaFoldDB" id="A0A2L2Y797"/>
<dbReference type="GeneID" id="107442089"/>
<dbReference type="Pfam" id="PF07258">
    <property type="entry name" value="COMM_domain"/>
    <property type="match status" value="1"/>
</dbReference>
<dbReference type="OMA" id="SQQWGEH"/>
<dbReference type="InterPro" id="IPR017920">
    <property type="entry name" value="COMM"/>
</dbReference>
<evidence type="ECO:0000259" key="1">
    <source>
        <dbReference type="PROSITE" id="PS51269"/>
    </source>
</evidence>
<reference evidence="2" key="1">
    <citation type="journal article" date="2016" name="Mol. Ecol. Resour.">
        <title>Evaluation of the impact of RNA preservation methods of spiders for de novo transcriptome assembly.</title>
        <authorList>
            <person name="Kono N."/>
            <person name="Nakamura H."/>
            <person name="Ito Y."/>
            <person name="Tomita M."/>
            <person name="Arakawa K."/>
        </authorList>
    </citation>
    <scope>NUCLEOTIDE SEQUENCE</scope>
    <source>
        <tissue evidence="2">Whole body</tissue>
    </source>
</reference>
<dbReference type="EMBL" id="IAAA01014874">
    <property type="protein sequence ID" value="LAA04056.1"/>
    <property type="molecule type" value="mRNA"/>
</dbReference>
<dbReference type="EMBL" id="IAAA01014873">
    <property type="protein sequence ID" value="LAA04054.1"/>
    <property type="molecule type" value="mRNA"/>
</dbReference>
<dbReference type="GO" id="GO:0045892">
    <property type="term" value="P:negative regulation of DNA-templated transcription"/>
    <property type="evidence" value="ECO:0007669"/>
    <property type="project" value="TreeGrafter"/>
</dbReference>
<sequence length="186" mass="21224">MPELSVFQKINDEMYSQLVSICFDSLSQKIQPSEVFSRYKTVCKNSDIEFSDLEPSLKSFLHLCKDALKSGKSAAQMHDDLQNLGMNNEQIEIFVKQWDDVRSSLIHSSTAETIPINPLVDMEWKFGVTSASSQVNSIGNVYLQMKLEVDQGNGRTKSVFFELQLSEFYAFLHEMERARASLDYLS</sequence>
<name>A0A2L2Y797_PARTP</name>
<proteinExistence type="evidence at transcript level"/>
<dbReference type="OrthoDB" id="76101at2759"/>
<dbReference type="GO" id="GO:0051059">
    <property type="term" value="F:NF-kappaB binding"/>
    <property type="evidence" value="ECO:0007669"/>
    <property type="project" value="TreeGrafter"/>
</dbReference>
<dbReference type="PROSITE" id="PS51269">
    <property type="entry name" value="COMM"/>
    <property type="match status" value="1"/>
</dbReference>
<dbReference type="PANTHER" id="PTHR16231">
    <property type="entry name" value="COMM DOMAIN-CONTAINING PROTEIN 4-8 FAMILY MEMBER"/>
    <property type="match status" value="1"/>
</dbReference>
<dbReference type="Pfam" id="PF21672">
    <property type="entry name" value="COMM_HN"/>
    <property type="match status" value="1"/>
</dbReference>
<dbReference type="GO" id="GO:0033209">
    <property type="term" value="P:tumor necrosis factor-mediated signaling pathway"/>
    <property type="evidence" value="ECO:0007669"/>
    <property type="project" value="TreeGrafter"/>
</dbReference>
<feature type="domain" description="COMM" evidence="1">
    <location>
        <begin position="118"/>
        <end position="186"/>
    </location>
</feature>
<accession>A0A2L2Y797</accession>
<dbReference type="InterPro" id="IPR047155">
    <property type="entry name" value="COMMD4/6/7/8"/>
</dbReference>
<dbReference type="RefSeq" id="XP_042897522.1">
    <property type="nucleotide sequence ID" value="XM_043041588.2"/>
</dbReference>
<organism evidence="2">
    <name type="scientific">Parasteatoda tepidariorum</name>
    <name type="common">Common house spider</name>
    <name type="synonym">Achaearanea tepidariorum</name>
    <dbReference type="NCBI Taxonomy" id="114398"/>
    <lineage>
        <taxon>Eukaryota</taxon>
        <taxon>Metazoa</taxon>
        <taxon>Ecdysozoa</taxon>
        <taxon>Arthropoda</taxon>
        <taxon>Chelicerata</taxon>
        <taxon>Arachnida</taxon>
        <taxon>Araneae</taxon>
        <taxon>Araneomorphae</taxon>
        <taxon>Entelegynae</taxon>
        <taxon>Araneoidea</taxon>
        <taxon>Theridiidae</taxon>
        <taxon>Parasteatoda</taxon>
    </lineage>
</organism>
<protein>
    <submittedName>
        <fullName evidence="2">COMM domain-containing protein 7</fullName>
    </submittedName>
</protein>